<evidence type="ECO:0000256" key="1">
    <source>
        <dbReference type="SAM" id="MobiDB-lite"/>
    </source>
</evidence>
<proteinExistence type="predicted"/>
<dbReference type="InParanoid" id="A0A1Q3D8S7"/>
<reference evidence="3" key="1">
    <citation type="submission" date="2016-04" db="EMBL/GenBank/DDBJ databases">
        <title>Cephalotus genome sequencing.</title>
        <authorList>
            <person name="Fukushima K."/>
            <person name="Hasebe M."/>
            <person name="Fang X."/>
        </authorList>
    </citation>
    <scope>NUCLEOTIDE SEQUENCE [LARGE SCALE GENOMIC DNA]</scope>
    <source>
        <strain evidence="3">cv. St1</strain>
    </source>
</reference>
<feature type="region of interest" description="Disordered" evidence="1">
    <location>
        <begin position="293"/>
        <end position="348"/>
    </location>
</feature>
<evidence type="ECO:0000313" key="2">
    <source>
        <dbReference type="EMBL" id="GAV88835.1"/>
    </source>
</evidence>
<dbReference type="Proteomes" id="UP000187406">
    <property type="component" value="Unassembled WGS sequence"/>
</dbReference>
<feature type="compositionally biased region" description="Basic and acidic residues" evidence="1">
    <location>
        <begin position="293"/>
        <end position="313"/>
    </location>
</feature>
<evidence type="ECO:0000313" key="3">
    <source>
        <dbReference type="Proteomes" id="UP000187406"/>
    </source>
</evidence>
<feature type="non-terminal residue" evidence="2">
    <location>
        <position position="1"/>
    </location>
</feature>
<organism evidence="2 3">
    <name type="scientific">Cephalotus follicularis</name>
    <name type="common">Albany pitcher plant</name>
    <dbReference type="NCBI Taxonomy" id="3775"/>
    <lineage>
        <taxon>Eukaryota</taxon>
        <taxon>Viridiplantae</taxon>
        <taxon>Streptophyta</taxon>
        <taxon>Embryophyta</taxon>
        <taxon>Tracheophyta</taxon>
        <taxon>Spermatophyta</taxon>
        <taxon>Magnoliopsida</taxon>
        <taxon>eudicotyledons</taxon>
        <taxon>Gunneridae</taxon>
        <taxon>Pentapetalae</taxon>
        <taxon>rosids</taxon>
        <taxon>fabids</taxon>
        <taxon>Oxalidales</taxon>
        <taxon>Cephalotaceae</taxon>
        <taxon>Cephalotus</taxon>
    </lineage>
</organism>
<dbReference type="EMBL" id="BDDD01005092">
    <property type="protein sequence ID" value="GAV88835.1"/>
    <property type="molecule type" value="Genomic_DNA"/>
</dbReference>
<accession>A0A1Q3D8S7</accession>
<sequence length="348" mass="41317">IGTSKSISTQNPEKTIYKHIKNPCTEFLFFIEPEFRKNCQTPTDIAKRVFYPDWHYYNNHSQKTQTFYEFILVDTDSIKINPRSDPKNPRLITHTSVFILKILTLADWGQNPHYFKQFTGSFDLPIYNYFDYMDAWKNTFLFQNNEDRHSWFFCFDKTFKKQNIPFWFMDWWCFYGPIEEILPPPIIEAYNTFTKHSESLTLCPTTLSFFIHCKLSWIMYWDYIIEESPQSIPTLQRQFWTKWWNKYDLSKCTSKTILRSLKSKSHQDQQFTLAKSQIQATIASSSTEKELQEQIKKLQDALDNTPDKDDDKQNSPSKDDEDGSSNSTINLADPDDFLPVQKTKGKKK</sequence>
<comment type="caution">
    <text evidence="2">The sequence shown here is derived from an EMBL/GenBank/DDBJ whole genome shotgun (WGS) entry which is preliminary data.</text>
</comment>
<dbReference type="PANTHER" id="PTHR48434:SF1">
    <property type="entry name" value="(RAPE) HYPOTHETICAL PROTEIN"/>
    <property type="match status" value="1"/>
</dbReference>
<keyword evidence="3" id="KW-1185">Reference proteome</keyword>
<dbReference type="AlphaFoldDB" id="A0A1Q3D8S7"/>
<gene>
    <name evidence="2" type="ORF">CFOL_v3_32256</name>
</gene>
<name>A0A1Q3D8S7_CEPFO</name>
<dbReference type="PANTHER" id="PTHR48434">
    <property type="entry name" value="(RAPE) HYPOTHETICAL PROTEIN"/>
    <property type="match status" value="1"/>
</dbReference>
<protein>
    <submittedName>
        <fullName evidence="2">Uncharacterized protein</fullName>
    </submittedName>
</protein>